<feature type="region of interest" description="Disordered" evidence="2">
    <location>
        <begin position="332"/>
        <end position="397"/>
    </location>
</feature>
<organism evidence="4 5">
    <name type="scientific">Lachnellula hyalina</name>
    <dbReference type="NCBI Taxonomy" id="1316788"/>
    <lineage>
        <taxon>Eukaryota</taxon>
        <taxon>Fungi</taxon>
        <taxon>Dikarya</taxon>
        <taxon>Ascomycota</taxon>
        <taxon>Pezizomycotina</taxon>
        <taxon>Leotiomycetes</taxon>
        <taxon>Helotiales</taxon>
        <taxon>Lachnaceae</taxon>
        <taxon>Lachnellula</taxon>
    </lineage>
</organism>
<feature type="compositionally biased region" description="Basic and acidic residues" evidence="2">
    <location>
        <begin position="332"/>
        <end position="344"/>
    </location>
</feature>
<comment type="caution">
    <text evidence="4">The sequence shown here is derived from an EMBL/GenBank/DDBJ whole genome shotgun (WGS) entry which is preliminary data.</text>
</comment>
<dbReference type="CDD" id="cd15857">
    <property type="entry name" value="SNARE_SEC9C"/>
    <property type="match status" value="1"/>
</dbReference>
<feature type="compositionally biased region" description="Gly residues" evidence="2">
    <location>
        <begin position="79"/>
        <end position="94"/>
    </location>
</feature>
<dbReference type="InterPro" id="IPR000727">
    <property type="entry name" value="T_SNARE_dom"/>
</dbReference>
<dbReference type="FunFam" id="1.20.5.110:FF:000048">
    <property type="entry name" value="Protein transport protein SEC9"/>
    <property type="match status" value="1"/>
</dbReference>
<accession>A0A8H8R8F8</accession>
<protein>
    <submittedName>
        <fullName evidence="4">Protein transport protein</fullName>
    </submittedName>
</protein>
<reference evidence="4 5" key="1">
    <citation type="submission" date="2018-05" db="EMBL/GenBank/DDBJ databases">
        <title>Genome sequencing and assembly of the regulated plant pathogen Lachnellula willkommii and related sister species for the development of diagnostic species identification markers.</title>
        <authorList>
            <person name="Giroux E."/>
            <person name="Bilodeau G."/>
        </authorList>
    </citation>
    <scope>NUCLEOTIDE SEQUENCE [LARGE SCALE GENOMIC DNA]</scope>
    <source>
        <strain evidence="4 5">CBS 185.66</strain>
    </source>
</reference>
<dbReference type="SUPFAM" id="SSF58038">
    <property type="entry name" value="SNARE fusion complex"/>
    <property type="match status" value="2"/>
</dbReference>
<evidence type="ECO:0000259" key="3">
    <source>
        <dbReference type="PROSITE" id="PS50192"/>
    </source>
</evidence>
<dbReference type="GeneID" id="41980719"/>
<dbReference type="GO" id="GO:0019905">
    <property type="term" value="F:syntaxin binding"/>
    <property type="evidence" value="ECO:0007669"/>
    <property type="project" value="TreeGrafter"/>
</dbReference>
<evidence type="ECO:0000256" key="1">
    <source>
        <dbReference type="ARBA" id="ARBA00009480"/>
    </source>
</evidence>
<feature type="compositionally biased region" description="Gly residues" evidence="2">
    <location>
        <begin position="195"/>
        <end position="214"/>
    </location>
</feature>
<dbReference type="GO" id="GO:0006906">
    <property type="term" value="P:vesicle fusion"/>
    <property type="evidence" value="ECO:0007669"/>
    <property type="project" value="TreeGrafter"/>
</dbReference>
<feature type="compositionally biased region" description="Gly residues" evidence="2">
    <location>
        <begin position="110"/>
        <end position="127"/>
    </location>
</feature>
<dbReference type="AlphaFoldDB" id="A0A8H8R8F8"/>
<feature type="region of interest" description="Disordered" evidence="2">
    <location>
        <begin position="1"/>
        <end position="234"/>
    </location>
</feature>
<dbReference type="PANTHER" id="PTHR19305:SF9">
    <property type="entry name" value="SYNAPTOSOMAL-ASSOCIATED PROTEIN 29"/>
    <property type="match status" value="1"/>
</dbReference>
<dbReference type="OrthoDB" id="18679at2759"/>
<dbReference type="EMBL" id="QGMH01000007">
    <property type="protein sequence ID" value="TVY30480.1"/>
    <property type="molecule type" value="Genomic_DNA"/>
</dbReference>
<feature type="compositionally biased region" description="Low complexity" evidence="2">
    <location>
        <begin position="26"/>
        <end position="39"/>
    </location>
</feature>
<proteinExistence type="inferred from homology"/>
<evidence type="ECO:0000313" key="5">
    <source>
        <dbReference type="Proteomes" id="UP000431533"/>
    </source>
</evidence>
<evidence type="ECO:0000256" key="2">
    <source>
        <dbReference type="SAM" id="MobiDB-lite"/>
    </source>
</evidence>
<feature type="compositionally biased region" description="Acidic residues" evidence="2">
    <location>
        <begin position="388"/>
        <end position="397"/>
    </location>
</feature>
<dbReference type="Gene3D" id="1.20.5.110">
    <property type="match status" value="2"/>
</dbReference>
<dbReference type="CDD" id="cd15886">
    <property type="entry name" value="SNARE_SEC9N"/>
    <property type="match status" value="1"/>
</dbReference>
<comment type="similarity">
    <text evidence="1">Belongs to the SNAP-25 family.</text>
</comment>
<gene>
    <name evidence="4" type="primary">sec9</name>
    <name evidence="4" type="ORF">LHYA1_G000521</name>
</gene>
<keyword evidence="5" id="KW-1185">Reference proteome</keyword>
<dbReference type="GO" id="GO:0005484">
    <property type="term" value="F:SNAP receptor activity"/>
    <property type="evidence" value="ECO:0007669"/>
    <property type="project" value="TreeGrafter"/>
</dbReference>
<dbReference type="GO" id="GO:0005886">
    <property type="term" value="C:plasma membrane"/>
    <property type="evidence" value="ECO:0007669"/>
    <property type="project" value="TreeGrafter"/>
</dbReference>
<feature type="compositionally biased region" description="Low complexity" evidence="2">
    <location>
        <begin position="158"/>
        <end position="167"/>
    </location>
</feature>
<dbReference type="GO" id="GO:0006887">
    <property type="term" value="P:exocytosis"/>
    <property type="evidence" value="ECO:0007669"/>
    <property type="project" value="TreeGrafter"/>
</dbReference>
<feature type="compositionally biased region" description="Gly residues" evidence="2">
    <location>
        <begin position="148"/>
        <end position="157"/>
    </location>
</feature>
<feature type="compositionally biased region" description="Basic and acidic residues" evidence="2">
    <location>
        <begin position="8"/>
        <end position="17"/>
    </location>
</feature>
<sequence length="456" mass="48691">MGKFGFSKKGDGEDDASRSALFGSRSSKNASPAASNPYAQTAAADPYAQDTNKYANMGPPSGSPYQQARSQYGLPSGPPGGRGRGLPGGPGANRGGPPPGPPPAVNRGPPSGGGYGAEKYGSGGGYGTNRYDNAPSYGAPAADTGSKYGPGGYGGLGRTNSNETTTTEDNRNALFGGAKDRYAQKAAAPPANGQPGTGYGAESGASGAEGGYGAYGEERQLTAEEEEEEDVQATKQQIRFMKQEDVSSTRNALRIAAQAEETGRGTLARLGAQGERIHNTEKNLDIAANHNRIASEKARELKTLNGSMFAVHVSNPFTASSRREKRDQEILEKHRTEREQRDTTRQAAFGSQQRMERNFKDLQPGDQGYRPQQTKQSLADRSKFQFEPDSEDEEMENEIDSNIDALGHAAGRLNLLARATGKEVEAQNEVIDRVIVKSDRVDDQIAMNRAKLDRIH</sequence>
<feature type="domain" description="T-SNARE coiled-coil homology" evidence="3">
    <location>
        <begin position="393"/>
        <end position="455"/>
    </location>
</feature>
<name>A0A8H8R8F8_9HELO</name>
<dbReference type="PANTHER" id="PTHR19305">
    <property type="entry name" value="SYNAPTOSOMAL ASSOCIATED PROTEIN"/>
    <property type="match status" value="1"/>
</dbReference>
<evidence type="ECO:0000313" key="4">
    <source>
        <dbReference type="EMBL" id="TVY30480.1"/>
    </source>
</evidence>
<dbReference type="RefSeq" id="XP_031009266.1">
    <property type="nucleotide sequence ID" value="XM_031145513.1"/>
</dbReference>
<dbReference type="SMART" id="SM00397">
    <property type="entry name" value="t_SNARE"/>
    <property type="match status" value="2"/>
</dbReference>
<dbReference type="Proteomes" id="UP000431533">
    <property type="component" value="Unassembled WGS sequence"/>
</dbReference>
<dbReference type="GO" id="GO:0031201">
    <property type="term" value="C:SNARE complex"/>
    <property type="evidence" value="ECO:0007669"/>
    <property type="project" value="TreeGrafter"/>
</dbReference>
<dbReference type="PROSITE" id="PS50192">
    <property type="entry name" value="T_SNARE"/>
    <property type="match status" value="1"/>
</dbReference>